<accession>H3D8C3</accession>
<feature type="region of interest" description="Disordered" evidence="1">
    <location>
        <begin position="1145"/>
        <end position="1246"/>
    </location>
</feature>
<evidence type="ECO:0000313" key="3">
    <source>
        <dbReference type="Ensembl" id="ENSTNIP00000016764.1"/>
    </source>
</evidence>
<feature type="compositionally biased region" description="Low complexity" evidence="1">
    <location>
        <begin position="737"/>
        <end position="753"/>
    </location>
</feature>
<dbReference type="OMA" id="CIPERAN"/>
<feature type="compositionally biased region" description="Acidic residues" evidence="1">
    <location>
        <begin position="1201"/>
        <end position="1215"/>
    </location>
</feature>
<dbReference type="InParanoid" id="H3D8C3"/>
<dbReference type="Pfam" id="PF26017">
    <property type="entry name" value="BACK_BTBD8"/>
    <property type="match status" value="1"/>
</dbReference>
<dbReference type="Proteomes" id="UP000007303">
    <property type="component" value="Unassembled WGS sequence"/>
</dbReference>
<feature type="compositionally biased region" description="Basic and acidic residues" evidence="1">
    <location>
        <begin position="983"/>
        <end position="1001"/>
    </location>
</feature>
<dbReference type="HOGENOM" id="CLU_002418_0_0_1"/>
<feature type="compositionally biased region" description="Basic and acidic residues" evidence="1">
    <location>
        <begin position="778"/>
        <end position="788"/>
    </location>
</feature>
<dbReference type="CDD" id="cd18286">
    <property type="entry name" value="BTB2_POZ_BTBD8"/>
    <property type="match status" value="1"/>
</dbReference>
<feature type="compositionally biased region" description="Low complexity" evidence="1">
    <location>
        <begin position="914"/>
        <end position="924"/>
    </location>
</feature>
<feature type="compositionally biased region" description="Low complexity" evidence="1">
    <location>
        <begin position="680"/>
        <end position="694"/>
    </location>
</feature>
<dbReference type="Gene3D" id="3.30.710.10">
    <property type="entry name" value="Potassium Channel Kv1.1, Chain A"/>
    <property type="match status" value="2"/>
</dbReference>
<feature type="compositionally biased region" description="Basic and acidic residues" evidence="1">
    <location>
        <begin position="1344"/>
        <end position="1354"/>
    </location>
</feature>
<dbReference type="Pfam" id="PF15363">
    <property type="entry name" value="BTBD8_C"/>
    <property type="match status" value="1"/>
</dbReference>
<dbReference type="InterPro" id="IPR043225">
    <property type="entry name" value="BACK_BTBD8"/>
</dbReference>
<dbReference type="Pfam" id="PF00651">
    <property type="entry name" value="BTB"/>
    <property type="match status" value="2"/>
</dbReference>
<dbReference type="InterPro" id="IPR011333">
    <property type="entry name" value="SKP1/BTB/POZ_sf"/>
</dbReference>
<feature type="region of interest" description="Disordered" evidence="1">
    <location>
        <begin position="1278"/>
        <end position="1297"/>
    </location>
</feature>
<dbReference type="InterPro" id="IPR000210">
    <property type="entry name" value="BTB/POZ_dom"/>
</dbReference>
<feature type="compositionally biased region" description="Basic and acidic residues" evidence="1">
    <location>
        <begin position="1169"/>
        <end position="1178"/>
    </location>
</feature>
<sequence length="1587" mass="173217">QTMITTDATREFQAKERRYKEQLKKCFASALSADLNRLLEEELEADVSLYAGSGSLRAHRAILLARIPHLLYGQKHKNHPIIIHLPEYELPNLRDFLRQIYTAHQRMSEMTPHAQGVVSQCNTSSRDHVDPRSSTDSGATSTQQNPPFPFFTSYIVLEPASGLGADLLDLYRRGEQCDITVQVAEQVFSCHRAVLCARSQYFRAMLSGSWMESSRQCITLQGLGPDEMEILLQFIYGAIIDLPPGANISQVVLAADMLGLDGLKDVAEMVLTRDYCRFFPKPIEGIQRTVLECLSLTHALGLHNLHTLCKRWVADHFVKTWCERNFSLLSPELHKACFMAVCENMVRPSFAQSPEESTVALTYTASVVKCSGKSSPVSLHCSENCAQPSDSHFGNLNTGFLFLNMNAPQKIFLLIVINSTKNNQAWTHPFAFFLLPPSLSHLCYCQPFRQEICTLRGWLWTFLLQSFYAIRHTQGWETLSSKHRERILADAIDKGDNRRLCKKPVFTSSQVTSFKVTKICSVTISVVFDLIILQSKNTKCFSAAPESSTVNRTKRVSDNKTSFSASAMKSDGIGAASKPGDSPSSKAKTVKKAGDRSAAPKVKATSAATPAINGTGSAGARRGVTSANGPRSSHGAKDQEKKPNLGARPKTSPPSCTSSAVTRAPKSSAEKNGCSSGNVQAQPGATSASGSSSPENGAISGPRNDPGTKPKQQAKVVNKSVLAKAPQKSEQTKPTRTHSSSLSCVTSHSSTKSGVRESGKAKVGAADKVSTAATAARADTKGKGTPDHLGKLLEKCIYTSTNRKYSVKFIVNLVSRHGSAVKKTASPRKEERKDGLKSTATDRVATEPSKKKTTKPVSTTVPSTKSSAKPVKASAAPTKQSSTAVSKSGHKPKSTNELSMEKASPKSGGSLKPSASVVAASTKKSSIKGKDMVTGKSESVRAVATEDARVNEESDRAVQPEPVAGSQIPRQEGSVFAESSPEQDLHRPETRVGDSSGHDHSATQVNNLTPHADPADGEKPSSGSAVQPAVTSPNSLRENEHPTGTPCSIGSTDTPLEDSWSGVHHQVTPESESGSMHTTSSDDIKPRSEDYDAGGSQDDDCSNDRGVSKCGTMRCHDFLGRSSSDTSTPEELKLYESGVGLRVEVHLRGREAETTSEEEGVRRRPRSWLHRDEAPAEEEHSEVEATVTVKCTPEQQLFSSSEEDDEEEPTEDEKSEVEVIPGQTTPLPPEPAPDFQGIVNPAFDDDAVDQENEQADYHSTSNFRRSVLLSVDECEELGSEEAGIQTPPQQPGESTIPCDVFESLSTITTNQNHLPGHQKDDDMKHKKDVEDPKEKSFVFLTEIQEGHDVQDVPKEGNSGDPYLDADAMEVPLQERPCHLDLRHAEQYNGGLCRNASDRESPVHSAASPAEKCSSLPHKNDLRDYGHDSLDQGCKRDRRPSKALSPIYEVDVGESLENYSNKERSNRPNENEEKQRENEDISHKFAEQDWSLLRQLLSDHKSNLGVINPVPEELNLAQYLIKQTLSLSRDFLDCDTVLSPEKENFKRWAELISPMEDSSTSITVTSFSPEDAASPQGEWTIVELETHH</sequence>
<reference evidence="3" key="3">
    <citation type="submission" date="2025-09" db="UniProtKB">
        <authorList>
            <consortium name="Ensembl"/>
        </authorList>
    </citation>
    <scope>IDENTIFICATION</scope>
</reference>
<feature type="compositionally biased region" description="Low complexity" evidence="1">
    <location>
        <begin position="855"/>
        <end position="879"/>
    </location>
</feature>
<keyword evidence="4" id="KW-1185">Reference proteome</keyword>
<feature type="compositionally biased region" description="Basic and acidic residues" evidence="1">
    <location>
        <begin position="1459"/>
        <end position="1481"/>
    </location>
</feature>
<feature type="compositionally biased region" description="Basic and acidic residues" evidence="1">
    <location>
        <begin position="1080"/>
        <end position="1090"/>
    </location>
</feature>
<dbReference type="FunCoup" id="H3D8C3">
    <property type="interactions" value="907"/>
</dbReference>
<feature type="region of interest" description="Disordered" evidence="1">
    <location>
        <begin position="816"/>
        <end position="1104"/>
    </location>
</feature>
<dbReference type="PANTHER" id="PTHR22427:SF2">
    <property type="entry name" value="BTB_POZ DOMAIN-CONTAINING PROTEIN 8"/>
    <property type="match status" value="1"/>
</dbReference>
<name>H3D8C3_TETNG</name>
<dbReference type="InterPro" id="IPR027907">
    <property type="entry name" value="BTBD8_C"/>
</dbReference>
<feature type="compositionally biased region" description="Polar residues" evidence="1">
    <location>
        <begin position="1021"/>
        <end position="1036"/>
    </location>
</feature>
<organism evidence="3 4">
    <name type="scientific">Tetraodon nigroviridis</name>
    <name type="common">Spotted green pufferfish</name>
    <name type="synonym">Chelonodon nigroviridis</name>
    <dbReference type="NCBI Taxonomy" id="99883"/>
    <lineage>
        <taxon>Eukaryota</taxon>
        <taxon>Metazoa</taxon>
        <taxon>Chordata</taxon>
        <taxon>Craniata</taxon>
        <taxon>Vertebrata</taxon>
        <taxon>Euteleostomi</taxon>
        <taxon>Actinopterygii</taxon>
        <taxon>Neopterygii</taxon>
        <taxon>Teleostei</taxon>
        <taxon>Neoteleostei</taxon>
        <taxon>Acanthomorphata</taxon>
        <taxon>Eupercaria</taxon>
        <taxon>Tetraodontiformes</taxon>
        <taxon>Tetradontoidea</taxon>
        <taxon>Tetraodontidae</taxon>
        <taxon>Tetraodon</taxon>
    </lineage>
</organism>
<feature type="region of interest" description="Disordered" evidence="1">
    <location>
        <begin position="1391"/>
        <end position="1481"/>
    </location>
</feature>
<reference evidence="3" key="2">
    <citation type="submission" date="2025-08" db="UniProtKB">
        <authorList>
            <consortium name="Ensembl"/>
        </authorList>
    </citation>
    <scope>IDENTIFICATION</scope>
</reference>
<feature type="region of interest" description="Disordered" evidence="1">
    <location>
        <begin position="544"/>
        <end position="788"/>
    </location>
</feature>
<proteinExistence type="predicted"/>
<feature type="compositionally biased region" description="Basic and acidic residues" evidence="1">
    <location>
        <begin position="944"/>
        <end position="958"/>
    </location>
</feature>
<feature type="compositionally biased region" description="Low complexity" evidence="1">
    <location>
        <begin position="764"/>
        <end position="777"/>
    </location>
</feature>
<reference evidence="4" key="1">
    <citation type="journal article" date="2004" name="Nature">
        <title>Genome duplication in the teleost fish Tetraodon nigroviridis reveals the early vertebrate proto-karyotype.</title>
        <authorList>
            <person name="Jaillon O."/>
            <person name="Aury J.-M."/>
            <person name="Brunet F."/>
            <person name="Petit J.-L."/>
            <person name="Stange-Thomann N."/>
            <person name="Mauceli E."/>
            <person name="Bouneau L."/>
            <person name="Fischer C."/>
            <person name="Ozouf-Costaz C."/>
            <person name="Bernot A."/>
            <person name="Nicaud S."/>
            <person name="Jaffe D."/>
            <person name="Fisher S."/>
            <person name="Lutfalla G."/>
            <person name="Dossat C."/>
            <person name="Segurens B."/>
            <person name="Dasilva C."/>
            <person name="Salanoubat M."/>
            <person name="Levy M."/>
            <person name="Boudet N."/>
            <person name="Castellano S."/>
            <person name="Anthouard V."/>
            <person name="Jubin C."/>
            <person name="Castelli V."/>
            <person name="Katinka M."/>
            <person name="Vacherie B."/>
            <person name="Biemont C."/>
            <person name="Skalli Z."/>
            <person name="Cattolico L."/>
            <person name="Poulain J."/>
            <person name="De Berardinis V."/>
            <person name="Cruaud C."/>
            <person name="Duprat S."/>
            <person name="Brottier P."/>
            <person name="Coutanceau J.-P."/>
            <person name="Gouzy J."/>
            <person name="Parra G."/>
            <person name="Lardier G."/>
            <person name="Chapple C."/>
            <person name="McKernan K.J."/>
            <person name="McEwan P."/>
            <person name="Bosak S."/>
            <person name="Kellis M."/>
            <person name="Volff J.-N."/>
            <person name="Guigo R."/>
            <person name="Zody M.C."/>
            <person name="Mesirov J."/>
            <person name="Lindblad-Toh K."/>
            <person name="Birren B."/>
            <person name="Nusbaum C."/>
            <person name="Kahn D."/>
            <person name="Robinson-Rechavi M."/>
            <person name="Laudet V."/>
            <person name="Schachter V."/>
            <person name="Quetier F."/>
            <person name="Saurin W."/>
            <person name="Scarpelli C."/>
            <person name="Wincker P."/>
            <person name="Lander E.S."/>
            <person name="Weissenbach J."/>
            <person name="Roest Crollius H."/>
        </authorList>
    </citation>
    <scope>NUCLEOTIDE SEQUENCE [LARGE SCALE GENOMIC DNA]</scope>
</reference>
<dbReference type="GeneTree" id="ENSGT00940000164497"/>
<feature type="compositionally biased region" description="Polar residues" evidence="1">
    <location>
        <begin position="606"/>
        <end position="615"/>
    </location>
</feature>
<feature type="compositionally biased region" description="Polar residues" evidence="1">
    <location>
        <begin position="134"/>
        <end position="145"/>
    </location>
</feature>
<feature type="region of interest" description="Disordered" evidence="1">
    <location>
        <begin position="1309"/>
        <end position="1364"/>
    </location>
</feature>
<dbReference type="SUPFAM" id="SSF54695">
    <property type="entry name" value="POZ domain"/>
    <property type="match status" value="2"/>
</dbReference>
<protein>
    <submittedName>
        <fullName evidence="3">BTB domain containing 8</fullName>
    </submittedName>
</protein>
<dbReference type="STRING" id="99883.ENSTNIP00000016764"/>
<dbReference type="SMART" id="SM00225">
    <property type="entry name" value="BTB"/>
    <property type="match status" value="1"/>
</dbReference>
<feature type="compositionally biased region" description="Basic and acidic residues" evidence="1">
    <location>
        <begin position="1317"/>
        <end position="1336"/>
    </location>
</feature>
<evidence type="ECO:0000256" key="1">
    <source>
        <dbReference type="SAM" id="MobiDB-lite"/>
    </source>
</evidence>
<feature type="compositionally biased region" description="Polar residues" evidence="1">
    <location>
        <begin position="1045"/>
        <end position="1054"/>
    </location>
</feature>
<evidence type="ECO:0000313" key="4">
    <source>
        <dbReference type="Proteomes" id="UP000007303"/>
    </source>
</evidence>
<dbReference type="PANTHER" id="PTHR22427">
    <property type="entry name" value="GH15728P"/>
    <property type="match status" value="1"/>
</dbReference>
<dbReference type="PROSITE" id="PS50097">
    <property type="entry name" value="BTB"/>
    <property type="match status" value="2"/>
</dbReference>
<feature type="compositionally biased region" description="Basic and acidic residues" evidence="1">
    <location>
        <begin position="1417"/>
        <end position="1434"/>
    </location>
</feature>
<feature type="compositionally biased region" description="Basic and acidic residues" evidence="1">
    <location>
        <begin position="827"/>
        <end position="836"/>
    </location>
</feature>
<feature type="compositionally biased region" description="Polar residues" evidence="1">
    <location>
        <begin position="1068"/>
        <end position="1079"/>
    </location>
</feature>
<feature type="region of interest" description="Disordered" evidence="1">
    <location>
        <begin position="112"/>
        <end position="145"/>
    </location>
</feature>
<dbReference type="Ensembl" id="ENSTNIT00000016978.1">
    <property type="protein sequence ID" value="ENSTNIP00000016764.1"/>
    <property type="gene ID" value="ENSTNIG00000013762.1"/>
</dbReference>
<evidence type="ECO:0000259" key="2">
    <source>
        <dbReference type="PROSITE" id="PS50097"/>
    </source>
</evidence>
<feature type="domain" description="BTB" evidence="2">
    <location>
        <begin position="45"/>
        <end position="109"/>
    </location>
</feature>
<feature type="domain" description="BTB" evidence="2">
    <location>
        <begin position="177"/>
        <end position="244"/>
    </location>
</feature>